<dbReference type="AlphaFoldDB" id="A0A1U7IF33"/>
<dbReference type="Pfam" id="PF07726">
    <property type="entry name" value="AAA_3"/>
    <property type="match status" value="1"/>
</dbReference>
<dbReference type="EMBL" id="MRCE01000021">
    <property type="protein sequence ID" value="OKH35532.1"/>
    <property type="molecule type" value="Genomic_DNA"/>
</dbReference>
<protein>
    <submittedName>
        <fullName evidence="3">Magnesium chelatase</fullName>
    </submittedName>
</protein>
<dbReference type="SUPFAM" id="SSF52540">
    <property type="entry name" value="P-loop containing nucleoside triphosphate hydrolases"/>
    <property type="match status" value="1"/>
</dbReference>
<organism evidence="3 4">
    <name type="scientific">[Phormidium ambiguum] IAM M-71</name>
    <dbReference type="NCBI Taxonomy" id="454136"/>
    <lineage>
        <taxon>Bacteria</taxon>
        <taxon>Bacillati</taxon>
        <taxon>Cyanobacteriota</taxon>
        <taxon>Cyanophyceae</taxon>
        <taxon>Oscillatoriophycideae</taxon>
        <taxon>Aerosakkonematales</taxon>
        <taxon>Aerosakkonemataceae</taxon>
        <taxon>Floridanema</taxon>
    </lineage>
</organism>
<dbReference type="Pfam" id="PF17863">
    <property type="entry name" value="AAA_lid_2"/>
    <property type="match status" value="1"/>
</dbReference>
<dbReference type="STRING" id="454136.NIES2119_19950"/>
<name>A0A1U7IF33_9CYAN</name>
<dbReference type="OrthoDB" id="9808397at2"/>
<evidence type="ECO:0000259" key="2">
    <source>
        <dbReference type="Pfam" id="PF17863"/>
    </source>
</evidence>
<gene>
    <name evidence="3" type="ORF">NIES2119_19950</name>
</gene>
<dbReference type="PANTHER" id="PTHR42759:SF5">
    <property type="entry name" value="METHANOL DEHYDROGENASE REGULATOR"/>
    <property type="match status" value="1"/>
</dbReference>
<dbReference type="Gene3D" id="3.40.50.300">
    <property type="entry name" value="P-loop containing nucleotide triphosphate hydrolases"/>
    <property type="match status" value="1"/>
</dbReference>
<sequence>MDNVTSLNNRLSGQEIYQRISSNIQKVMKGQSVAIRKLLSAFASGGHVLLEDYPGTGKTTLAKALAFSIDVNFKRIQFTPDLLPSDILGVSILEPTNNSFHFHEGPIFANIVLADEINRASPRTQSALLEAMAEFQVSIDGNVRKLKEPFFVIATQNPVESRGTYPLPEAQMDRFALQFSLGYISPEDEVNLLSDQIQQHPIDTLQSCVDLEDVISLKQQVKQVRISEELKRYLVDIVNATRSAEGVQLGASPRASLALMKIAQALALFDGYEFVTPEHIQELAVAVIAHRLVMEPQARFSGKTATSVVEEILKSLAVPT</sequence>
<dbReference type="GO" id="GO:0005524">
    <property type="term" value="F:ATP binding"/>
    <property type="evidence" value="ECO:0007669"/>
    <property type="project" value="InterPro"/>
</dbReference>
<dbReference type="Gene3D" id="1.10.8.80">
    <property type="entry name" value="Magnesium chelatase subunit I, C-Terminal domain"/>
    <property type="match status" value="1"/>
</dbReference>
<feature type="domain" description="ChlI/MoxR AAA lid" evidence="2">
    <location>
        <begin position="240"/>
        <end position="312"/>
    </location>
</feature>
<dbReference type="PIRSF" id="PIRSF002849">
    <property type="entry name" value="AAA_ATPase_chaperone_MoxR_prd"/>
    <property type="match status" value="1"/>
</dbReference>
<dbReference type="PANTHER" id="PTHR42759">
    <property type="entry name" value="MOXR FAMILY PROTEIN"/>
    <property type="match status" value="1"/>
</dbReference>
<dbReference type="Proteomes" id="UP000185860">
    <property type="component" value="Unassembled WGS sequence"/>
</dbReference>
<evidence type="ECO:0000313" key="4">
    <source>
        <dbReference type="Proteomes" id="UP000185860"/>
    </source>
</evidence>
<reference evidence="3 4" key="1">
    <citation type="submission" date="2016-11" db="EMBL/GenBank/DDBJ databases">
        <title>Draft Genome Sequences of Nine Cyanobacterial Strains from Diverse Habitats.</title>
        <authorList>
            <person name="Zhu T."/>
            <person name="Hou S."/>
            <person name="Lu X."/>
            <person name="Hess W.R."/>
        </authorList>
    </citation>
    <scope>NUCLEOTIDE SEQUENCE [LARGE SCALE GENOMIC DNA]</scope>
    <source>
        <strain evidence="3 4">IAM M-71</strain>
    </source>
</reference>
<dbReference type="InterPro" id="IPR041628">
    <property type="entry name" value="ChlI/MoxR_AAA_lid"/>
</dbReference>
<accession>A0A1U7IF33</accession>
<dbReference type="CDD" id="cd00009">
    <property type="entry name" value="AAA"/>
    <property type="match status" value="1"/>
</dbReference>
<dbReference type="GO" id="GO:0016887">
    <property type="term" value="F:ATP hydrolysis activity"/>
    <property type="evidence" value="ECO:0007669"/>
    <property type="project" value="InterPro"/>
</dbReference>
<evidence type="ECO:0000313" key="3">
    <source>
        <dbReference type="EMBL" id="OKH35532.1"/>
    </source>
</evidence>
<feature type="domain" description="ATPase AAA-3" evidence="1">
    <location>
        <begin position="47"/>
        <end position="176"/>
    </location>
</feature>
<dbReference type="InterPro" id="IPR027417">
    <property type="entry name" value="P-loop_NTPase"/>
</dbReference>
<dbReference type="InterPro" id="IPR011703">
    <property type="entry name" value="ATPase_AAA-3"/>
</dbReference>
<comment type="caution">
    <text evidence="3">The sequence shown here is derived from an EMBL/GenBank/DDBJ whole genome shotgun (WGS) entry which is preliminary data.</text>
</comment>
<proteinExistence type="predicted"/>
<evidence type="ECO:0000259" key="1">
    <source>
        <dbReference type="Pfam" id="PF07726"/>
    </source>
</evidence>
<dbReference type="RefSeq" id="WP_073595262.1">
    <property type="nucleotide sequence ID" value="NZ_MRCE01000021.1"/>
</dbReference>
<dbReference type="InterPro" id="IPR050764">
    <property type="entry name" value="CbbQ/NirQ/NorQ/GpvN"/>
</dbReference>